<sequence length="185" mass="20041">MAGFGDQTEEEVLGDAIDELGYIYSMKIVDVMGQPYDNTSGPGSKDSGSLFQRLILNQRPTDFLSRKLKKNPNYLSCVLLLPSILIVLCVCLAVAATVITSASAFTHPCRFPYDNCGWVLANGYYGMTGYTYAELQAAANTTDGSKIYDALFSCDTATGDISYIRWCGGAGKCETCIVPNDNCRS</sequence>
<keyword evidence="1" id="KW-0812">Transmembrane</keyword>
<evidence type="ECO:0000313" key="2">
    <source>
        <dbReference type="EMBL" id="KAK3390125.1"/>
    </source>
</evidence>
<reference evidence="2" key="2">
    <citation type="submission" date="2023-06" db="EMBL/GenBank/DDBJ databases">
        <authorList>
            <consortium name="Lawrence Berkeley National Laboratory"/>
            <person name="Haridas S."/>
            <person name="Hensen N."/>
            <person name="Bonometti L."/>
            <person name="Westerberg I."/>
            <person name="Brannstrom I.O."/>
            <person name="Guillou S."/>
            <person name="Cros-Aarteil S."/>
            <person name="Calhoun S."/>
            <person name="Kuo A."/>
            <person name="Mondo S."/>
            <person name="Pangilinan J."/>
            <person name="Riley R."/>
            <person name="LaButti K."/>
            <person name="Andreopoulos B."/>
            <person name="Lipzen A."/>
            <person name="Chen C."/>
            <person name="Yanf M."/>
            <person name="Daum C."/>
            <person name="Ng V."/>
            <person name="Clum A."/>
            <person name="Steindorff A."/>
            <person name="Ohm R."/>
            <person name="Martin F."/>
            <person name="Silar P."/>
            <person name="Natvig D."/>
            <person name="Lalanne C."/>
            <person name="Gautier V."/>
            <person name="Ament-velasquez S.L."/>
            <person name="Kruys A."/>
            <person name="Hutchinson M.I."/>
            <person name="Powell A.J."/>
            <person name="Barry K."/>
            <person name="Miller A.N."/>
            <person name="Grigoriev I.V."/>
            <person name="Debuchy R."/>
            <person name="Gladieux P."/>
            <person name="Thoren M.H."/>
            <person name="Johannesson H."/>
        </authorList>
    </citation>
    <scope>NUCLEOTIDE SEQUENCE</scope>
    <source>
        <strain evidence="2">CBS 232.78</strain>
    </source>
</reference>
<reference evidence="2" key="1">
    <citation type="journal article" date="2023" name="Mol. Phylogenet. Evol.">
        <title>Genome-scale phylogeny and comparative genomics of the fungal order Sordariales.</title>
        <authorList>
            <person name="Hensen N."/>
            <person name="Bonometti L."/>
            <person name="Westerberg I."/>
            <person name="Brannstrom I.O."/>
            <person name="Guillou S."/>
            <person name="Cros-Aarteil S."/>
            <person name="Calhoun S."/>
            <person name="Haridas S."/>
            <person name="Kuo A."/>
            <person name="Mondo S."/>
            <person name="Pangilinan J."/>
            <person name="Riley R."/>
            <person name="LaButti K."/>
            <person name="Andreopoulos B."/>
            <person name="Lipzen A."/>
            <person name="Chen C."/>
            <person name="Yan M."/>
            <person name="Daum C."/>
            <person name="Ng V."/>
            <person name="Clum A."/>
            <person name="Steindorff A."/>
            <person name="Ohm R.A."/>
            <person name="Martin F."/>
            <person name="Silar P."/>
            <person name="Natvig D.O."/>
            <person name="Lalanne C."/>
            <person name="Gautier V."/>
            <person name="Ament-Velasquez S.L."/>
            <person name="Kruys A."/>
            <person name="Hutchinson M.I."/>
            <person name="Powell A.J."/>
            <person name="Barry K."/>
            <person name="Miller A.N."/>
            <person name="Grigoriev I.V."/>
            <person name="Debuchy R."/>
            <person name="Gladieux P."/>
            <person name="Hiltunen Thoren M."/>
            <person name="Johannesson H."/>
        </authorList>
    </citation>
    <scope>NUCLEOTIDE SEQUENCE</scope>
    <source>
        <strain evidence="2">CBS 232.78</strain>
    </source>
</reference>
<keyword evidence="3" id="KW-1185">Reference proteome</keyword>
<proteinExistence type="predicted"/>
<organism evidence="2 3">
    <name type="scientific">Podospora didyma</name>
    <dbReference type="NCBI Taxonomy" id="330526"/>
    <lineage>
        <taxon>Eukaryota</taxon>
        <taxon>Fungi</taxon>
        <taxon>Dikarya</taxon>
        <taxon>Ascomycota</taxon>
        <taxon>Pezizomycotina</taxon>
        <taxon>Sordariomycetes</taxon>
        <taxon>Sordariomycetidae</taxon>
        <taxon>Sordariales</taxon>
        <taxon>Podosporaceae</taxon>
        <taxon>Podospora</taxon>
    </lineage>
</organism>
<dbReference type="AlphaFoldDB" id="A0AAE0NYT8"/>
<dbReference type="EMBL" id="JAULSW010000002">
    <property type="protein sequence ID" value="KAK3390125.1"/>
    <property type="molecule type" value="Genomic_DNA"/>
</dbReference>
<feature type="transmembrane region" description="Helical" evidence="1">
    <location>
        <begin position="74"/>
        <end position="99"/>
    </location>
</feature>
<evidence type="ECO:0000313" key="3">
    <source>
        <dbReference type="Proteomes" id="UP001285441"/>
    </source>
</evidence>
<dbReference type="Proteomes" id="UP001285441">
    <property type="component" value="Unassembled WGS sequence"/>
</dbReference>
<accession>A0AAE0NYT8</accession>
<protein>
    <submittedName>
        <fullName evidence="2">Uncharacterized protein</fullName>
    </submittedName>
</protein>
<comment type="caution">
    <text evidence="2">The sequence shown here is derived from an EMBL/GenBank/DDBJ whole genome shotgun (WGS) entry which is preliminary data.</text>
</comment>
<evidence type="ECO:0000256" key="1">
    <source>
        <dbReference type="SAM" id="Phobius"/>
    </source>
</evidence>
<keyword evidence="1" id="KW-1133">Transmembrane helix</keyword>
<name>A0AAE0NYT8_9PEZI</name>
<gene>
    <name evidence="2" type="ORF">B0H63DRAFT_557143</name>
</gene>
<keyword evidence="1" id="KW-0472">Membrane</keyword>